<dbReference type="AlphaFoldDB" id="A0AAD8Y3K5"/>
<gene>
    <name evidence="2" type="ORF">QTG54_010143</name>
</gene>
<name>A0AAD8Y3K5_9STRA</name>
<evidence type="ECO:0000259" key="1">
    <source>
        <dbReference type="Pfam" id="PF00856"/>
    </source>
</evidence>
<dbReference type="InterPro" id="IPR046341">
    <property type="entry name" value="SET_dom_sf"/>
</dbReference>
<protein>
    <recommendedName>
        <fullName evidence="1">SET domain-containing protein</fullName>
    </recommendedName>
</protein>
<organism evidence="2 3">
    <name type="scientific">Skeletonema marinoi</name>
    <dbReference type="NCBI Taxonomy" id="267567"/>
    <lineage>
        <taxon>Eukaryota</taxon>
        <taxon>Sar</taxon>
        <taxon>Stramenopiles</taxon>
        <taxon>Ochrophyta</taxon>
        <taxon>Bacillariophyta</taxon>
        <taxon>Coscinodiscophyceae</taxon>
        <taxon>Thalassiosirophycidae</taxon>
        <taxon>Thalassiosirales</taxon>
        <taxon>Skeletonemataceae</taxon>
        <taxon>Skeletonema</taxon>
        <taxon>Skeletonema marinoi-dohrnii complex</taxon>
    </lineage>
</organism>
<dbReference type="InterPro" id="IPR001214">
    <property type="entry name" value="SET_dom"/>
</dbReference>
<dbReference type="Pfam" id="PF00856">
    <property type="entry name" value="SET"/>
    <property type="match status" value="1"/>
</dbReference>
<keyword evidence="3" id="KW-1185">Reference proteome</keyword>
<dbReference type="Proteomes" id="UP001224775">
    <property type="component" value="Unassembled WGS sequence"/>
</dbReference>
<accession>A0AAD8Y3K5</accession>
<reference evidence="2" key="1">
    <citation type="submission" date="2023-06" db="EMBL/GenBank/DDBJ databases">
        <title>Survivors Of The Sea: Transcriptome response of Skeletonema marinoi to long-term dormancy.</title>
        <authorList>
            <person name="Pinder M.I.M."/>
            <person name="Kourtchenko O."/>
            <person name="Robertson E.K."/>
            <person name="Larsson T."/>
            <person name="Maumus F."/>
            <person name="Osuna-Cruz C.M."/>
            <person name="Vancaester E."/>
            <person name="Stenow R."/>
            <person name="Vandepoele K."/>
            <person name="Ploug H."/>
            <person name="Bruchert V."/>
            <person name="Godhe A."/>
            <person name="Topel M."/>
        </authorList>
    </citation>
    <scope>NUCLEOTIDE SEQUENCE</scope>
    <source>
        <strain evidence="2">R05AC</strain>
    </source>
</reference>
<feature type="domain" description="SET" evidence="1">
    <location>
        <begin position="20"/>
        <end position="77"/>
    </location>
</feature>
<comment type="caution">
    <text evidence="2">The sequence shown here is derived from an EMBL/GenBank/DDBJ whole genome shotgun (WGS) entry which is preliminary data.</text>
</comment>
<sequence>MMNLLNCTSLRMQQLRHIASNGVADAAEENRGNHISYVSESVELSNALHKPIAGGLHLGTFASKDIKKGEEVMVTYGPDYWMNFEGG</sequence>
<proteinExistence type="predicted"/>
<evidence type="ECO:0000313" key="3">
    <source>
        <dbReference type="Proteomes" id="UP001224775"/>
    </source>
</evidence>
<dbReference type="SUPFAM" id="SSF82199">
    <property type="entry name" value="SET domain"/>
    <property type="match status" value="1"/>
</dbReference>
<dbReference type="Gene3D" id="2.170.270.10">
    <property type="entry name" value="SET domain"/>
    <property type="match status" value="1"/>
</dbReference>
<evidence type="ECO:0000313" key="2">
    <source>
        <dbReference type="EMBL" id="KAK1738827.1"/>
    </source>
</evidence>
<dbReference type="EMBL" id="JATAAI010000019">
    <property type="protein sequence ID" value="KAK1738827.1"/>
    <property type="molecule type" value="Genomic_DNA"/>
</dbReference>